<protein>
    <submittedName>
        <fullName evidence="2">Uncharacterized protein</fullName>
    </submittedName>
</protein>
<accession>A0A4Z2GNA7</accession>
<feature type="region of interest" description="Disordered" evidence="1">
    <location>
        <begin position="66"/>
        <end position="95"/>
    </location>
</feature>
<gene>
    <name evidence="2" type="ORF">EYF80_035024</name>
</gene>
<sequence length="283" mass="30862">MATGHGDRSRTATGHGDRSATGHGDRSATGHGDRRGQATGDPCLSRENLKECPHCKTCDLTVSGDDMQGGDAQEGQPEQDWMATGHGDRDTTGLVDGRTAGLVEIQARRGWRLDFPESSSQDSFSSPSFLNACLRDSKLHSDALGTKHGGGSPPVFGGQRSRRWFLGRSATMVGVPKRFWARGRCRSFKTPYRTQPDVGVEGSALSSVTVELGAQHLRFGGQALTLHMGAEDIWNVAPGLLYRRRVHDFGLSSVVVELGWGRQHSWEDDSGFLTRWRCIFAPR</sequence>
<feature type="compositionally biased region" description="Basic and acidic residues" evidence="1">
    <location>
        <begin position="1"/>
        <end position="36"/>
    </location>
</feature>
<organism evidence="2 3">
    <name type="scientific">Liparis tanakae</name>
    <name type="common">Tanaka's snailfish</name>
    <dbReference type="NCBI Taxonomy" id="230148"/>
    <lineage>
        <taxon>Eukaryota</taxon>
        <taxon>Metazoa</taxon>
        <taxon>Chordata</taxon>
        <taxon>Craniata</taxon>
        <taxon>Vertebrata</taxon>
        <taxon>Euteleostomi</taxon>
        <taxon>Actinopterygii</taxon>
        <taxon>Neopterygii</taxon>
        <taxon>Teleostei</taxon>
        <taxon>Neoteleostei</taxon>
        <taxon>Acanthomorphata</taxon>
        <taxon>Eupercaria</taxon>
        <taxon>Perciformes</taxon>
        <taxon>Cottioidei</taxon>
        <taxon>Cottales</taxon>
        <taxon>Liparidae</taxon>
        <taxon>Liparis</taxon>
    </lineage>
</organism>
<reference evidence="2 3" key="1">
    <citation type="submission" date="2019-03" db="EMBL/GenBank/DDBJ databases">
        <title>First draft genome of Liparis tanakae, snailfish: a comprehensive survey of snailfish specific genes.</title>
        <authorList>
            <person name="Kim W."/>
            <person name="Song I."/>
            <person name="Jeong J.-H."/>
            <person name="Kim D."/>
            <person name="Kim S."/>
            <person name="Ryu S."/>
            <person name="Song J.Y."/>
            <person name="Lee S.K."/>
        </authorList>
    </citation>
    <scope>NUCLEOTIDE SEQUENCE [LARGE SCALE GENOMIC DNA]</scope>
    <source>
        <tissue evidence="2">Muscle</tissue>
    </source>
</reference>
<evidence type="ECO:0000256" key="1">
    <source>
        <dbReference type="SAM" id="MobiDB-lite"/>
    </source>
</evidence>
<feature type="region of interest" description="Disordered" evidence="1">
    <location>
        <begin position="1"/>
        <end position="46"/>
    </location>
</feature>
<name>A0A4Z2GNA7_9TELE</name>
<evidence type="ECO:0000313" key="3">
    <source>
        <dbReference type="Proteomes" id="UP000314294"/>
    </source>
</evidence>
<proteinExistence type="predicted"/>
<keyword evidence="3" id="KW-1185">Reference proteome</keyword>
<comment type="caution">
    <text evidence="2">The sequence shown here is derived from an EMBL/GenBank/DDBJ whole genome shotgun (WGS) entry which is preliminary data.</text>
</comment>
<dbReference type="Proteomes" id="UP000314294">
    <property type="component" value="Unassembled WGS sequence"/>
</dbReference>
<dbReference type="AlphaFoldDB" id="A0A4Z2GNA7"/>
<evidence type="ECO:0000313" key="2">
    <source>
        <dbReference type="EMBL" id="TNN54741.1"/>
    </source>
</evidence>
<dbReference type="EMBL" id="SRLO01000475">
    <property type="protein sequence ID" value="TNN54741.1"/>
    <property type="molecule type" value="Genomic_DNA"/>
</dbReference>